<feature type="transmembrane region" description="Helical" evidence="2">
    <location>
        <begin position="112"/>
        <end position="136"/>
    </location>
</feature>
<proteinExistence type="predicted"/>
<dbReference type="Proteomes" id="UP000567179">
    <property type="component" value="Unassembled WGS sequence"/>
</dbReference>
<evidence type="ECO:0000256" key="2">
    <source>
        <dbReference type="SAM" id="Phobius"/>
    </source>
</evidence>
<name>A0A8H5F7S1_9AGAR</name>
<feature type="region of interest" description="Disordered" evidence="1">
    <location>
        <begin position="262"/>
        <end position="282"/>
    </location>
</feature>
<reference evidence="3 4" key="1">
    <citation type="journal article" date="2020" name="ISME J.">
        <title>Uncovering the hidden diversity of litter-decomposition mechanisms in mushroom-forming fungi.</title>
        <authorList>
            <person name="Floudas D."/>
            <person name="Bentzer J."/>
            <person name="Ahren D."/>
            <person name="Johansson T."/>
            <person name="Persson P."/>
            <person name="Tunlid A."/>
        </authorList>
    </citation>
    <scope>NUCLEOTIDE SEQUENCE [LARGE SCALE GENOMIC DNA]</scope>
    <source>
        <strain evidence="3 4">CBS 101986</strain>
    </source>
</reference>
<sequence length="282" mass="29933">MAESTPTLPAIRTRAVVAQLGSAVPVENHSVVSVSVLNRSSPLNDGFKPTLTLAGTWISSLSQLHTISGTAHVASTPYPSASDLGLETSTPEKPHVRPSPASVPRNTSKSNMVASLAGGIAGSLLLAGLCIAVLLYRRRTKKKQQTLDCEQHPEPFNVVRVDRLLGILPVIRKSLHKPRVDEIRAGRSQITDLNAPSTSEQPIYVPGSTQLLTSHLEATQRDLRELKELVLELRVAGNVNGHGGADTASINTAFTPPPMYSRGRGLSVPVDEAGSASLARTS</sequence>
<keyword evidence="4" id="KW-1185">Reference proteome</keyword>
<gene>
    <name evidence="3" type="ORF">D9619_005055</name>
</gene>
<protein>
    <submittedName>
        <fullName evidence="3">Uncharacterized protein</fullName>
    </submittedName>
</protein>
<keyword evidence="2" id="KW-0812">Transmembrane</keyword>
<keyword evidence="2" id="KW-1133">Transmembrane helix</keyword>
<organism evidence="3 4">
    <name type="scientific">Psilocybe cf. subviscida</name>
    <dbReference type="NCBI Taxonomy" id="2480587"/>
    <lineage>
        <taxon>Eukaryota</taxon>
        <taxon>Fungi</taxon>
        <taxon>Dikarya</taxon>
        <taxon>Basidiomycota</taxon>
        <taxon>Agaricomycotina</taxon>
        <taxon>Agaricomycetes</taxon>
        <taxon>Agaricomycetidae</taxon>
        <taxon>Agaricales</taxon>
        <taxon>Agaricineae</taxon>
        <taxon>Strophariaceae</taxon>
        <taxon>Psilocybe</taxon>
    </lineage>
</organism>
<accession>A0A8H5F7S1</accession>
<evidence type="ECO:0000313" key="3">
    <source>
        <dbReference type="EMBL" id="KAF5326849.1"/>
    </source>
</evidence>
<keyword evidence="2" id="KW-0472">Membrane</keyword>
<dbReference type="AlphaFoldDB" id="A0A8H5F7S1"/>
<comment type="caution">
    <text evidence="3">The sequence shown here is derived from an EMBL/GenBank/DDBJ whole genome shotgun (WGS) entry which is preliminary data.</text>
</comment>
<dbReference type="EMBL" id="JAACJJ010000014">
    <property type="protein sequence ID" value="KAF5326849.1"/>
    <property type="molecule type" value="Genomic_DNA"/>
</dbReference>
<evidence type="ECO:0000256" key="1">
    <source>
        <dbReference type="SAM" id="MobiDB-lite"/>
    </source>
</evidence>
<evidence type="ECO:0000313" key="4">
    <source>
        <dbReference type="Proteomes" id="UP000567179"/>
    </source>
</evidence>
<feature type="region of interest" description="Disordered" evidence="1">
    <location>
        <begin position="78"/>
        <end position="107"/>
    </location>
</feature>